<protein>
    <submittedName>
        <fullName evidence="5">Mbre TPR repeat protein</fullName>
    </submittedName>
</protein>
<keyword evidence="6" id="KW-1185">Reference proteome</keyword>
<organism evidence="6">
    <name type="scientific">Salpingoeca rosetta (strain ATCC 50818 / BSB-021)</name>
    <dbReference type="NCBI Taxonomy" id="946362"/>
    <lineage>
        <taxon>Eukaryota</taxon>
        <taxon>Choanoflagellata</taxon>
        <taxon>Craspedida</taxon>
        <taxon>Salpingoecidae</taxon>
        <taxon>Salpingoeca</taxon>
    </lineage>
</organism>
<dbReference type="EMBL" id="GL832995">
    <property type="protein sequence ID" value="EGD81117.1"/>
    <property type="molecule type" value="Genomic_DNA"/>
</dbReference>
<dbReference type="OMA" id="KMIFQTI"/>
<feature type="repeat" description="TPR" evidence="3">
    <location>
        <begin position="457"/>
        <end position="490"/>
    </location>
</feature>
<dbReference type="Gene3D" id="1.25.40.10">
    <property type="entry name" value="Tetratricopeptide repeat domain"/>
    <property type="match status" value="2"/>
</dbReference>
<dbReference type="PANTHER" id="PTHR45641:SF1">
    <property type="entry name" value="AAA+ ATPASE DOMAIN-CONTAINING PROTEIN"/>
    <property type="match status" value="1"/>
</dbReference>
<dbReference type="PROSITE" id="PS50293">
    <property type="entry name" value="TPR_REGION"/>
    <property type="match status" value="3"/>
</dbReference>
<dbReference type="eggNOG" id="KOG1840">
    <property type="taxonomic scope" value="Eukaryota"/>
</dbReference>
<evidence type="ECO:0000256" key="4">
    <source>
        <dbReference type="SAM" id="MobiDB-lite"/>
    </source>
</evidence>
<dbReference type="SMART" id="SM00028">
    <property type="entry name" value="TPR"/>
    <property type="match status" value="6"/>
</dbReference>
<dbReference type="AlphaFoldDB" id="F2USK8"/>
<dbReference type="Proteomes" id="UP000007799">
    <property type="component" value="Unassembled WGS sequence"/>
</dbReference>
<dbReference type="RefSeq" id="XP_004987802.1">
    <property type="nucleotide sequence ID" value="XM_004987745.1"/>
</dbReference>
<name>F2USK8_SALR5</name>
<reference evidence="5" key="1">
    <citation type="submission" date="2009-08" db="EMBL/GenBank/DDBJ databases">
        <title>Annotation of Salpingoeca rosetta.</title>
        <authorList>
            <consortium name="The Broad Institute Genome Sequencing Platform"/>
            <person name="Russ C."/>
            <person name="Cuomo C."/>
            <person name="Burger G."/>
            <person name="Gray M.W."/>
            <person name="Holland P.W.H."/>
            <person name="King N."/>
            <person name="Lang F.B.F."/>
            <person name="Roger A.J."/>
            <person name="Ruiz-Trillo I."/>
            <person name="Young S.K."/>
            <person name="Zeng Q."/>
            <person name="Gargeya S."/>
            <person name="Alvarado L."/>
            <person name="Berlin A."/>
            <person name="Chapman S.B."/>
            <person name="Chen Z."/>
            <person name="Freedman E."/>
            <person name="Gellesch M."/>
            <person name="Goldberg J."/>
            <person name="Griggs A."/>
            <person name="Gujja S."/>
            <person name="Heilman E."/>
            <person name="Heiman D."/>
            <person name="Howarth C."/>
            <person name="Mehta T."/>
            <person name="Neiman D."/>
            <person name="Pearson M."/>
            <person name="Roberts A."/>
            <person name="Saif S."/>
            <person name="Shea T."/>
            <person name="Shenoy N."/>
            <person name="Sisk P."/>
            <person name="Stolte C."/>
            <person name="Sykes S."/>
            <person name="White J."/>
            <person name="Yandava C."/>
            <person name="Haas B."/>
            <person name="Nusbaum C."/>
            <person name="Birren B."/>
        </authorList>
    </citation>
    <scope>NUCLEOTIDE SEQUENCE [LARGE SCALE GENOMIC DNA]</scope>
    <source>
        <strain evidence="5">ATCC 50818</strain>
    </source>
</reference>
<keyword evidence="2 3" id="KW-0802">TPR repeat</keyword>
<dbReference type="Pfam" id="PF13424">
    <property type="entry name" value="TPR_12"/>
    <property type="match status" value="2"/>
</dbReference>
<dbReference type="GeneID" id="16068324"/>
<dbReference type="InterPro" id="IPR019734">
    <property type="entry name" value="TPR_rpt"/>
</dbReference>
<evidence type="ECO:0000313" key="5">
    <source>
        <dbReference type="EMBL" id="EGD81117.1"/>
    </source>
</evidence>
<feature type="repeat" description="TPR" evidence="3">
    <location>
        <begin position="415"/>
        <end position="448"/>
    </location>
</feature>
<dbReference type="OrthoDB" id="410679at2759"/>
<dbReference type="PROSITE" id="PS50005">
    <property type="entry name" value="TPR"/>
    <property type="match status" value="5"/>
</dbReference>
<proteinExistence type="predicted"/>
<gene>
    <name evidence="5" type="ORF">PTSG_11154</name>
</gene>
<sequence>MSTPKPTTATTTTTTAAAPICTDGVSTSAIKRFMSQIKDYHPDNYKEVTTYDACVKPVIHRTKEWKCSYIDLLRRTKPEEVGPATVFVSHAWQYKIFDVLTTMLEYAMEEEKRHKDDDGTKKETFFWFDLFCNNQHKESLLGLTPEQIGAPFKNAIASIGKVLLVLTPWNNPIPLTRAWCLWEIFCAISQSSDDVGLEIRLPQRQRMKLREALLKTHKAITNMLVEVQAEKAKAYKEADKKMIFQTIENSVGFAEVNKAVKGKMRTWCLMMAKSFVEEMKTGDISQEFAPMCNRVGLVMHDFGEHDSAETFFQQALGVELLIFGEKHPDTATTYNNLGLVYFSKCQYDRAIHYYQKCLQIKLDTLGEKHPDTATTYNNLGQVYDSKGEYDRAIHSYQKCLQIQLDTLGGQHSETASTYNNLGGVYNSQGQYDRAIYYYHKCLQIELDTLGEEHPSTATTYNNLASGYTRKGECDRAIHYFQKCLQIKLDTLGEKHPSTATTYHNLGHVYHSKGEYGKALTVVQQAVSIWLDTLGPDHPHTKMGQQSLIALLLQQPTGPSTQQQKSTATPSAQQRQLPTQRNLLLRFISAQAVHRSSAARRNLILRFLCSALHAHMSPASAGRD</sequence>
<feature type="repeat" description="TPR" evidence="3">
    <location>
        <begin position="499"/>
        <end position="532"/>
    </location>
</feature>
<evidence type="ECO:0000256" key="3">
    <source>
        <dbReference type="PROSITE-ProRule" id="PRU00339"/>
    </source>
</evidence>
<keyword evidence="1" id="KW-0677">Repeat</keyword>
<dbReference type="STRING" id="946362.F2USK8"/>
<evidence type="ECO:0000256" key="1">
    <source>
        <dbReference type="ARBA" id="ARBA00022737"/>
    </source>
</evidence>
<feature type="repeat" description="TPR" evidence="3">
    <location>
        <begin position="331"/>
        <end position="364"/>
    </location>
</feature>
<dbReference type="PRINTS" id="PR00381">
    <property type="entry name" value="KINESINLIGHT"/>
</dbReference>
<evidence type="ECO:0000256" key="2">
    <source>
        <dbReference type="ARBA" id="ARBA00022803"/>
    </source>
</evidence>
<feature type="region of interest" description="Disordered" evidence="4">
    <location>
        <begin position="555"/>
        <end position="575"/>
    </location>
</feature>
<dbReference type="Pfam" id="PF13374">
    <property type="entry name" value="TPR_10"/>
    <property type="match status" value="1"/>
</dbReference>
<evidence type="ECO:0000313" key="6">
    <source>
        <dbReference type="Proteomes" id="UP000007799"/>
    </source>
</evidence>
<dbReference type="InParanoid" id="F2USK8"/>
<accession>F2USK8</accession>
<dbReference type="SUPFAM" id="SSF48452">
    <property type="entry name" value="TPR-like"/>
    <property type="match status" value="1"/>
</dbReference>
<dbReference type="KEGG" id="sre:PTSG_11154"/>
<dbReference type="PANTHER" id="PTHR45641">
    <property type="entry name" value="TETRATRICOPEPTIDE REPEAT PROTEIN (AFU_ORTHOLOGUE AFUA_6G03870)"/>
    <property type="match status" value="1"/>
</dbReference>
<dbReference type="InterPro" id="IPR011990">
    <property type="entry name" value="TPR-like_helical_dom_sf"/>
</dbReference>
<feature type="repeat" description="TPR" evidence="3">
    <location>
        <begin position="373"/>
        <end position="406"/>
    </location>
</feature>